<evidence type="ECO:0000313" key="8">
    <source>
        <dbReference type="Proteomes" id="UP001138768"/>
    </source>
</evidence>
<dbReference type="AlphaFoldDB" id="A0A9X1B5I7"/>
<dbReference type="SMART" id="SM00470">
    <property type="entry name" value="ParB"/>
    <property type="match status" value="1"/>
</dbReference>
<dbReference type="PANTHER" id="PTHR33375">
    <property type="entry name" value="CHROMOSOME-PARTITIONING PROTEIN PARB-RELATED"/>
    <property type="match status" value="1"/>
</dbReference>
<gene>
    <name evidence="7" type="ORF">CKO42_15930</name>
</gene>
<comment type="function">
    <text evidence="5">Involved in chromosome partition. Localize to both poles of the predivisional cell following completion of DNA replication. Binds to the DNA origin of replication.</text>
</comment>
<evidence type="ECO:0000256" key="5">
    <source>
        <dbReference type="ARBA" id="ARBA00025472"/>
    </source>
</evidence>
<dbReference type="InterPro" id="IPR057240">
    <property type="entry name" value="ParB_dimer_C"/>
</dbReference>
<organism evidence="7 8">
    <name type="scientific">Lamprobacter modestohalophilus</name>
    <dbReference type="NCBI Taxonomy" id="1064514"/>
    <lineage>
        <taxon>Bacteria</taxon>
        <taxon>Pseudomonadati</taxon>
        <taxon>Pseudomonadota</taxon>
        <taxon>Gammaproteobacteria</taxon>
        <taxon>Chromatiales</taxon>
        <taxon>Chromatiaceae</taxon>
        <taxon>Lamprobacter</taxon>
    </lineage>
</organism>
<dbReference type="SUPFAM" id="SSF110849">
    <property type="entry name" value="ParB/Sulfiredoxin"/>
    <property type="match status" value="1"/>
</dbReference>
<evidence type="ECO:0000313" key="7">
    <source>
        <dbReference type="EMBL" id="MBK1619906.1"/>
    </source>
</evidence>
<comment type="caution">
    <text evidence="7">The sequence shown here is derived from an EMBL/GenBank/DDBJ whole genome shotgun (WGS) entry which is preliminary data.</text>
</comment>
<sequence length="310" mass="34235">MTVAKKKGLGRGLDALLGGARESALPESLPESDAELTPVMAEALIAPVVGEAVRELPLDQIQRGRYQPRRDFDEERLRELADSIAAQGVIQPIVVRSVEPGRYEIVAGERRWRASQQAGLERIPVVVRDVTEQAALAIALIENIQRDDLHPLEEAGALRRLLDEFGLSHLQVAEAVGKSRSTVTNLLRLLELEDEVKTLLDDRRLEMGHARALLGLRGEQQIKAARQVVMQGLSVRDTERLIRRLQTDADDPPVSHTEPAPDPNIRQLQDALAERLGARVAIKHGSKGTGRLVINYNSLDELDGILAHIR</sequence>
<dbReference type="RefSeq" id="WP_200246171.1">
    <property type="nucleotide sequence ID" value="NZ_NRRY01000028.1"/>
</dbReference>
<dbReference type="InterPro" id="IPR041468">
    <property type="entry name" value="HTH_ParB/Spo0J"/>
</dbReference>
<dbReference type="InterPro" id="IPR050336">
    <property type="entry name" value="Chromosome_partition/occlusion"/>
</dbReference>
<dbReference type="NCBIfam" id="TIGR00180">
    <property type="entry name" value="parB_part"/>
    <property type="match status" value="1"/>
</dbReference>
<dbReference type="FunFam" id="3.90.1530.30:FF:000001">
    <property type="entry name" value="Chromosome partitioning protein ParB"/>
    <property type="match status" value="1"/>
</dbReference>
<feature type="domain" description="ParB-like N-terminal" evidence="6">
    <location>
        <begin position="54"/>
        <end position="144"/>
    </location>
</feature>
<evidence type="ECO:0000256" key="3">
    <source>
        <dbReference type="ARBA" id="ARBA00022829"/>
    </source>
</evidence>
<protein>
    <recommendedName>
        <fullName evidence="2">Probable chromosome-partitioning protein ParB</fullName>
    </recommendedName>
</protein>
<dbReference type="FunFam" id="1.10.10.2830:FF:000001">
    <property type="entry name" value="Chromosome partitioning protein ParB"/>
    <property type="match status" value="1"/>
</dbReference>
<dbReference type="PANTHER" id="PTHR33375:SF1">
    <property type="entry name" value="CHROMOSOME-PARTITIONING PROTEIN PARB-RELATED"/>
    <property type="match status" value="1"/>
</dbReference>
<dbReference type="InterPro" id="IPR004437">
    <property type="entry name" value="ParB/RepB/Spo0J"/>
</dbReference>
<dbReference type="InterPro" id="IPR003115">
    <property type="entry name" value="ParB_N"/>
</dbReference>
<keyword evidence="8" id="KW-1185">Reference proteome</keyword>
<dbReference type="Pfam" id="PF17762">
    <property type="entry name" value="HTH_ParB"/>
    <property type="match status" value="1"/>
</dbReference>
<dbReference type="GO" id="GO:0003677">
    <property type="term" value="F:DNA binding"/>
    <property type="evidence" value="ECO:0007669"/>
    <property type="project" value="UniProtKB-KW"/>
</dbReference>
<dbReference type="InterPro" id="IPR036086">
    <property type="entry name" value="ParB/Sulfiredoxin_sf"/>
</dbReference>
<evidence type="ECO:0000256" key="1">
    <source>
        <dbReference type="ARBA" id="ARBA00006295"/>
    </source>
</evidence>
<proteinExistence type="inferred from homology"/>
<name>A0A9X1B5I7_9GAMM</name>
<accession>A0A9X1B5I7</accession>
<dbReference type="Gene3D" id="1.10.10.2830">
    <property type="match status" value="1"/>
</dbReference>
<evidence type="ECO:0000259" key="6">
    <source>
        <dbReference type="SMART" id="SM00470"/>
    </source>
</evidence>
<dbReference type="GO" id="GO:0005694">
    <property type="term" value="C:chromosome"/>
    <property type="evidence" value="ECO:0007669"/>
    <property type="project" value="TreeGrafter"/>
</dbReference>
<dbReference type="Gene3D" id="3.90.1530.30">
    <property type="match status" value="1"/>
</dbReference>
<dbReference type="CDD" id="cd16393">
    <property type="entry name" value="SPO0J_N"/>
    <property type="match status" value="1"/>
</dbReference>
<keyword evidence="3" id="KW-0159">Chromosome partition</keyword>
<comment type="similarity">
    <text evidence="1">Belongs to the ParB family.</text>
</comment>
<dbReference type="Proteomes" id="UP001138768">
    <property type="component" value="Unassembled WGS sequence"/>
</dbReference>
<dbReference type="EMBL" id="NRRY01000028">
    <property type="protein sequence ID" value="MBK1619906.1"/>
    <property type="molecule type" value="Genomic_DNA"/>
</dbReference>
<keyword evidence="4" id="KW-0238">DNA-binding</keyword>
<reference evidence="7 8" key="1">
    <citation type="journal article" date="2020" name="Microorganisms">
        <title>Osmotic Adaptation and Compatible Solute Biosynthesis of Phototrophic Bacteria as Revealed from Genome Analyses.</title>
        <authorList>
            <person name="Imhoff J.F."/>
            <person name="Rahn T."/>
            <person name="Kunzel S."/>
            <person name="Keller A."/>
            <person name="Neulinger S.C."/>
        </authorList>
    </citation>
    <scope>NUCLEOTIDE SEQUENCE [LARGE SCALE GENOMIC DNA]</scope>
    <source>
        <strain evidence="7 8">DSM 25653</strain>
    </source>
</reference>
<dbReference type="Pfam" id="PF02195">
    <property type="entry name" value="ParB_N"/>
    <property type="match status" value="1"/>
</dbReference>
<evidence type="ECO:0000256" key="2">
    <source>
        <dbReference type="ARBA" id="ARBA00022372"/>
    </source>
</evidence>
<dbReference type="GO" id="GO:0007059">
    <property type="term" value="P:chromosome segregation"/>
    <property type="evidence" value="ECO:0007669"/>
    <property type="project" value="UniProtKB-KW"/>
</dbReference>
<dbReference type="GO" id="GO:0045881">
    <property type="term" value="P:positive regulation of sporulation resulting in formation of a cellular spore"/>
    <property type="evidence" value="ECO:0007669"/>
    <property type="project" value="TreeGrafter"/>
</dbReference>
<dbReference type="Pfam" id="PF23552">
    <property type="entry name" value="ParB_C"/>
    <property type="match status" value="1"/>
</dbReference>
<evidence type="ECO:0000256" key="4">
    <source>
        <dbReference type="ARBA" id="ARBA00023125"/>
    </source>
</evidence>